<evidence type="ECO:0000313" key="7">
    <source>
        <dbReference type="EMBL" id="SLN48322.1"/>
    </source>
</evidence>
<evidence type="ECO:0000256" key="4">
    <source>
        <dbReference type="ARBA" id="ARBA00023136"/>
    </source>
</evidence>
<evidence type="ECO:0000256" key="2">
    <source>
        <dbReference type="ARBA" id="ARBA00022692"/>
    </source>
</evidence>
<feature type="transmembrane region" description="Helical" evidence="5">
    <location>
        <begin position="251"/>
        <end position="270"/>
    </location>
</feature>
<organism evidence="7 8">
    <name type="scientific">Pacificibacter marinus</name>
    <dbReference type="NCBI Taxonomy" id="658057"/>
    <lineage>
        <taxon>Bacteria</taxon>
        <taxon>Pseudomonadati</taxon>
        <taxon>Pseudomonadota</taxon>
        <taxon>Alphaproteobacteria</taxon>
        <taxon>Rhodobacterales</taxon>
        <taxon>Roseobacteraceae</taxon>
        <taxon>Pacificibacter</taxon>
    </lineage>
</organism>
<keyword evidence="3 5" id="KW-1133">Transmembrane helix</keyword>
<feature type="transmembrane region" description="Helical" evidence="5">
    <location>
        <begin position="98"/>
        <end position="120"/>
    </location>
</feature>
<feature type="transmembrane region" description="Helical" evidence="5">
    <location>
        <begin position="218"/>
        <end position="239"/>
    </location>
</feature>
<dbReference type="OrthoDB" id="9810556at2"/>
<evidence type="ECO:0000256" key="1">
    <source>
        <dbReference type="ARBA" id="ARBA00004141"/>
    </source>
</evidence>
<keyword evidence="8" id="KW-1185">Reference proteome</keyword>
<dbReference type="RefSeq" id="WP_085849491.1">
    <property type="nucleotide sequence ID" value="NZ_FNZV01000007.1"/>
</dbReference>
<dbReference type="InterPro" id="IPR000620">
    <property type="entry name" value="EamA_dom"/>
</dbReference>
<dbReference type="SUPFAM" id="SSF103481">
    <property type="entry name" value="Multidrug resistance efflux transporter EmrE"/>
    <property type="match status" value="2"/>
</dbReference>
<dbReference type="PANTHER" id="PTHR32322">
    <property type="entry name" value="INNER MEMBRANE TRANSPORTER"/>
    <property type="match status" value="1"/>
</dbReference>
<feature type="transmembrane region" description="Helical" evidence="5">
    <location>
        <begin position="12"/>
        <end position="36"/>
    </location>
</feature>
<feature type="domain" description="EamA" evidence="6">
    <location>
        <begin position="158"/>
        <end position="292"/>
    </location>
</feature>
<name>A0A1Y5SUS0_9RHOB</name>
<dbReference type="GO" id="GO:0016020">
    <property type="term" value="C:membrane"/>
    <property type="evidence" value="ECO:0007669"/>
    <property type="project" value="UniProtKB-SubCell"/>
</dbReference>
<evidence type="ECO:0000256" key="3">
    <source>
        <dbReference type="ARBA" id="ARBA00022989"/>
    </source>
</evidence>
<gene>
    <name evidence="7" type="primary">eamA</name>
    <name evidence="7" type="ORF">PAM7971_02356</name>
</gene>
<accession>A0A1Y5SUS0</accession>
<dbReference type="InterPro" id="IPR037185">
    <property type="entry name" value="EmrE-like"/>
</dbReference>
<comment type="subcellular location">
    <subcellularLocation>
        <location evidence="1">Membrane</location>
        <topology evidence="1">Multi-pass membrane protein</topology>
    </subcellularLocation>
</comment>
<dbReference type="Pfam" id="PF00892">
    <property type="entry name" value="EamA"/>
    <property type="match status" value="2"/>
</dbReference>
<feature type="transmembrane region" description="Helical" evidence="5">
    <location>
        <begin position="42"/>
        <end position="59"/>
    </location>
</feature>
<dbReference type="InterPro" id="IPR050638">
    <property type="entry name" value="AA-Vitamin_Transporters"/>
</dbReference>
<feature type="transmembrane region" description="Helical" evidence="5">
    <location>
        <begin position="71"/>
        <end position="92"/>
    </location>
</feature>
<evidence type="ECO:0000256" key="5">
    <source>
        <dbReference type="SAM" id="Phobius"/>
    </source>
</evidence>
<dbReference type="STRING" id="658057.SAMN04488032_10735"/>
<evidence type="ECO:0000313" key="8">
    <source>
        <dbReference type="Proteomes" id="UP000193307"/>
    </source>
</evidence>
<keyword evidence="4 5" id="KW-0472">Membrane</keyword>
<dbReference type="AlphaFoldDB" id="A0A1Y5SUS0"/>
<feature type="domain" description="EamA" evidence="6">
    <location>
        <begin position="14"/>
        <end position="143"/>
    </location>
</feature>
<evidence type="ECO:0000259" key="6">
    <source>
        <dbReference type="Pfam" id="PF00892"/>
    </source>
</evidence>
<dbReference type="PANTHER" id="PTHR32322:SF9">
    <property type="entry name" value="AMINO-ACID METABOLITE EFFLUX PUMP-RELATED"/>
    <property type="match status" value="1"/>
</dbReference>
<reference evidence="7 8" key="1">
    <citation type="submission" date="2017-03" db="EMBL/GenBank/DDBJ databases">
        <authorList>
            <person name="Afonso C.L."/>
            <person name="Miller P.J."/>
            <person name="Scott M.A."/>
            <person name="Spackman E."/>
            <person name="Goraichik I."/>
            <person name="Dimitrov K.M."/>
            <person name="Suarez D.L."/>
            <person name="Swayne D.E."/>
        </authorList>
    </citation>
    <scope>NUCLEOTIDE SEQUENCE [LARGE SCALE GENOMIC DNA]</scope>
    <source>
        <strain evidence="7 8">CECT 7971</strain>
    </source>
</reference>
<feature type="transmembrane region" description="Helical" evidence="5">
    <location>
        <begin position="132"/>
        <end position="152"/>
    </location>
</feature>
<protein>
    <submittedName>
        <fullName evidence="7">Putative amino-acid metabolite efflux pump</fullName>
    </submittedName>
</protein>
<keyword evidence="2 5" id="KW-0812">Transmembrane</keyword>
<feature type="transmembrane region" description="Helical" evidence="5">
    <location>
        <begin position="158"/>
        <end position="180"/>
    </location>
</feature>
<dbReference type="Proteomes" id="UP000193307">
    <property type="component" value="Unassembled WGS sequence"/>
</dbReference>
<feature type="transmembrane region" description="Helical" evidence="5">
    <location>
        <begin position="276"/>
        <end position="301"/>
    </location>
</feature>
<proteinExistence type="predicted"/>
<dbReference type="EMBL" id="FWFW01000007">
    <property type="protein sequence ID" value="SLN48322.1"/>
    <property type="molecule type" value="Genomic_DNA"/>
</dbReference>
<feature type="transmembrane region" description="Helical" evidence="5">
    <location>
        <begin position="187"/>
        <end position="206"/>
    </location>
</feature>
<sequence>MAPQKTISRNAWFGLIALGFLWGGSFVSIEILLRQLPFETLVALRIGCASVILWAYIILRGLPVPKLGMTWVWFVIIGIENVAMPFALITWGQQYIPSGLASILNAATALFGPVVATLVFRDERLGARKAVGVLLGFLGVSTVIGLSALHSFDLRSAGQLALIGSSLCYAFGVVLSRLFLSNVRPEVAAAGMLSGGSVAMIPLSLYKYGIPDVATYTGATWGALAYIAVLATALAYLIMFKVIKSAGSGNTTLVTLLVAPVGVVLGAVLLGETLSANVYAGFGLIAAGLLIIDGRVVRLVFKPR</sequence>